<organism evidence="2 3">
    <name type="scientific">Panicum virgatum</name>
    <name type="common">Blackwell switchgrass</name>
    <dbReference type="NCBI Taxonomy" id="38727"/>
    <lineage>
        <taxon>Eukaryota</taxon>
        <taxon>Viridiplantae</taxon>
        <taxon>Streptophyta</taxon>
        <taxon>Embryophyta</taxon>
        <taxon>Tracheophyta</taxon>
        <taxon>Spermatophyta</taxon>
        <taxon>Magnoliopsida</taxon>
        <taxon>Liliopsida</taxon>
        <taxon>Poales</taxon>
        <taxon>Poaceae</taxon>
        <taxon>PACMAD clade</taxon>
        <taxon>Panicoideae</taxon>
        <taxon>Panicodae</taxon>
        <taxon>Paniceae</taxon>
        <taxon>Panicinae</taxon>
        <taxon>Panicum</taxon>
        <taxon>Panicum sect. Hiantes</taxon>
    </lineage>
</organism>
<proteinExistence type="predicted"/>
<comment type="caution">
    <text evidence="2">The sequence shown here is derived from an EMBL/GenBank/DDBJ whole genome shotgun (WGS) entry which is preliminary data.</text>
</comment>
<evidence type="ECO:0000313" key="2">
    <source>
        <dbReference type="EMBL" id="KAG2620669.1"/>
    </source>
</evidence>
<keyword evidence="3" id="KW-1185">Reference proteome</keyword>
<reference evidence="2" key="1">
    <citation type="submission" date="2020-05" db="EMBL/GenBank/DDBJ databases">
        <title>WGS assembly of Panicum virgatum.</title>
        <authorList>
            <person name="Lovell J.T."/>
            <person name="Jenkins J."/>
            <person name="Shu S."/>
            <person name="Juenger T.E."/>
            <person name="Schmutz J."/>
        </authorList>
    </citation>
    <scope>NUCLEOTIDE SEQUENCE</scope>
    <source>
        <strain evidence="2">AP13</strain>
    </source>
</reference>
<gene>
    <name evidence="2" type="ORF">PVAP13_3NG232700</name>
</gene>
<name>A0A8T0UJH6_PANVG</name>
<dbReference type="PANTHER" id="PTHR33087">
    <property type="entry name" value="OS07G0539200 PROTEIN"/>
    <property type="match status" value="1"/>
</dbReference>
<sequence>MRMCVLPRSAELQAIEDSLAERALVALVVGTRPDCSVRQARRFIIDNYNISGNDFSIHHYQPEDFLLIFHDNAIRESILHASPPPSGTGLNLRFKRWQRFSTAEADFMYFRVLVELRGLPSHAWSAAAAWEVLGDFCACPEPTPATRASPDLRWFHAVTWCADPNLIPNVAFLHIPERRDPNAGTELFLRPDEIIYHQLPLLKYRIEIEILEIQDWNLNSDDSDNPYWPDRLSTDSDSDSDVDDYRGFRDCSRSSPWPRKTVFRQLDGGCDAGSSTDGRNSSDSGEPVDCGRPIGVPRNSVFGLLGCKVLTHTNDHFQAST</sequence>
<evidence type="ECO:0000313" key="3">
    <source>
        <dbReference type="Proteomes" id="UP000823388"/>
    </source>
</evidence>
<dbReference type="InterPro" id="IPR053253">
    <property type="entry name" value="Sex_diff_modulator"/>
</dbReference>
<feature type="region of interest" description="Disordered" evidence="1">
    <location>
        <begin position="268"/>
        <end position="292"/>
    </location>
</feature>
<evidence type="ECO:0000256" key="1">
    <source>
        <dbReference type="SAM" id="MobiDB-lite"/>
    </source>
</evidence>
<dbReference type="Proteomes" id="UP000823388">
    <property type="component" value="Chromosome 3N"/>
</dbReference>
<feature type="compositionally biased region" description="Polar residues" evidence="1">
    <location>
        <begin position="273"/>
        <end position="284"/>
    </location>
</feature>
<dbReference type="AlphaFoldDB" id="A0A8T0UJH6"/>
<dbReference type="EMBL" id="CM029042">
    <property type="protein sequence ID" value="KAG2620669.1"/>
    <property type="molecule type" value="Genomic_DNA"/>
</dbReference>
<protein>
    <submittedName>
        <fullName evidence="2">Uncharacterized protein</fullName>
    </submittedName>
</protein>
<accession>A0A8T0UJH6</accession>
<dbReference type="PANTHER" id="PTHR33087:SF38">
    <property type="entry name" value="OS10G0201600 PROTEIN"/>
    <property type="match status" value="1"/>
</dbReference>
<dbReference type="OrthoDB" id="696508at2759"/>